<dbReference type="Proteomes" id="UP001472677">
    <property type="component" value="Unassembled WGS sequence"/>
</dbReference>
<organism evidence="1 2">
    <name type="scientific">Hibiscus sabdariffa</name>
    <name type="common">roselle</name>
    <dbReference type="NCBI Taxonomy" id="183260"/>
    <lineage>
        <taxon>Eukaryota</taxon>
        <taxon>Viridiplantae</taxon>
        <taxon>Streptophyta</taxon>
        <taxon>Embryophyta</taxon>
        <taxon>Tracheophyta</taxon>
        <taxon>Spermatophyta</taxon>
        <taxon>Magnoliopsida</taxon>
        <taxon>eudicotyledons</taxon>
        <taxon>Gunneridae</taxon>
        <taxon>Pentapetalae</taxon>
        <taxon>rosids</taxon>
        <taxon>malvids</taxon>
        <taxon>Malvales</taxon>
        <taxon>Malvaceae</taxon>
        <taxon>Malvoideae</taxon>
        <taxon>Hibiscus</taxon>
    </lineage>
</organism>
<comment type="caution">
    <text evidence="1">The sequence shown here is derived from an EMBL/GenBank/DDBJ whole genome shotgun (WGS) entry which is preliminary data.</text>
</comment>
<proteinExistence type="predicted"/>
<gene>
    <name evidence="1" type="ORF">V6N12_020015</name>
</gene>
<accession>A0ABR2B692</accession>
<protein>
    <submittedName>
        <fullName evidence="1">Uncharacterized protein</fullName>
    </submittedName>
</protein>
<sequence length="203" mass="23564">MFMRSVFLSPERGCRFSWTSLVCPGEIEKIGCKGTGGNVLGFLNHSCVSLPVRFIVKVPFHGFPEVWWLWRNLLDVVTIVDFQGTKMVRRGYRLLFHSLKWVSSFIHFLDVVTVKLHVPIGSMKKYFWTERVLVSQAFVLGLVTMKERARSQLVFVGATQLSASLFWRLLSLEVWCACYVQIMSWYVESYVERVLALILWSEQ</sequence>
<evidence type="ECO:0000313" key="1">
    <source>
        <dbReference type="EMBL" id="KAK8502422.1"/>
    </source>
</evidence>
<dbReference type="EMBL" id="JBBPBM010000169">
    <property type="protein sequence ID" value="KAK8502422.1"/>
    <property type="molecule type" value="Genomic_DNA"/>
</dbReference>
<reference evidence="1 2" key="1">
    <citation type="journal article" date="2024" name="G3 (Bethesda)">
        <title>Genome assembly of Hibiscus sabdariffa L. provides insights into metabolisms of medicinal natural products.</title>
        <authorList>
            <person name="Kim T."/>
        </authorList>
    </citation>
    <scope>NUCLEOTIDE SEQUENCE [LARGE SCALE GENOMIC DNA]</scope>
    <source>
        <strain evidence="1">TK-2024</strain>
        <tissue evidence="1">Old leaves</tissue>
    </source>
</reference>
<name>A0ABR2B692_9ROSI</name>
<keyword evidence="2" id="KW-1185">Reference proteome</keyword>
<evidence type="ECO:0000313" key="2">
    <source>
        <dbReference type="Proteomes" id="UP001472677"/>
    </source>
</evidence>